<dbReference type="GO" id="GO:0004831">
    <property type="term" value="F:tyrosine-tRNA ligase activity"/>
    <property type="evidence" value="ECO:0007669"/>
    <property type="project" value="UniProtKB-UniRule"/>
</dbReference>
<evidence type="ECO:0000256" key="1">
    <source>
        <dbReference type="ARBA" id="ARBA00004496"/>
    </source>
</evidence>
<keyword evidence="6 12" id="KW-0694">RNA-binding</keyword>
<evidence type="ECO:0000256" key="12">
    <source>
        <dbReference type="PROSITE-ProRule" id="PRU00182"/>
    </source>
</evidence>
<dbReference type="CDD" id="cd00805">
    <property type="entry name" value="TyrRS_core"/>
    <property type="match status" value="1"/>
</dbReference>
<organism evidence="14 15">
    <name type="scientific">Desulfonema ishimotonii</name>
    <dbReference type="NCBI Taxonomy" id="45657"/>
    <lineage>
        <taxon>Bacteria</taxon>
        <taxon>Pseudomonadati</taxon>
        <taxon>Thermodesulfobacteriota</taxon>
        <taxon>Desulfobacteria</taxon>
        <taxon>Desulfobacterales</taxon>
        <taxon>Desulfococcaceae</taxon>
        <taxon>Desulfonema</taxon>
    </lineage>
</organism>
<dbReference type="HAMAP" id="MF_02006">
    <property type="entry name" value="Tyr_tRNA_synth_type1"/>
    <property type="match status" value="1"/>
</dbReference>
<feature type="binding site" evidence="11">
    <location>
        <position position="233"/>
    </location>
    <ligand>
        <name>ATP</name>
        <dbReference type="ChEBI" id="CHEBI:30616"/>
    </ligand>
</feature>
<dbReference type="GO" id="GO:0005829">
    <property type="term" value="C:cytosol"/>
    <property type="evidence" value="ECO:0007669"/>
    <property type="project" value="TreeGrafter"/>
</dbReference>
<evidence type="ECO:0000256" key="3">
    <source>
        <dbReference type="ARBA" id="ARBA00022598"/>
    </source>
</evidence>
<dbReference type="Proteomes" id="UP000288096">
    <property type="component" value="Unassembled WGS sequence"/>
</dbReference>
<dbReference type="SUPFAM" id="SSF52374">
    <property type="entry name" value="Nucleotidylyl transferase"/>
    <property type="match status" value="1"/>
</dbReference>
<reference evidence="15" key="1">
    <citation type="submission" date="2017-11" db="EMBL/GenBank/DDBJ databases">
        <authorList>
            <person name="Watanabe M."/>
            <person name="Kojima H."/>
        </authorList>
    </citation>
    <scope>NUCLEOTIDE SEQUENCE [LARGE SCALE GENOMIC DNA]</scope>
    <source>
        <strain evidence="15">Tokyo 01</strain>
    </source>
</reference>
<evidence type="ECO:0000256" key="8">
    <source>
        <dbReference type="ARBA" id="ARBA00023146"/>
    </source>
</evidence>
<feature type="binding site" evidence="11">
    <location>
        <position position="35"/>
    </location>
    <ligand>
        <name>L-tyrosine</name>
        <dbReference type="ChEBI" id="CHEBI:58315"/>
    </ligand>
</feature>
<comment type="catalytic activity">
    <reaction evidence="9 11">
        <text>tRNA(Tyr) + L-tyrosine + ATP = L-tyrosyl-tRNA(Tyr) + AMP + diphosphate + H(+)</text>
        <dbReference type="Rhea" id="RHEA:10220"/>
        <dbReference type="Rhea" id="RHEA-COMP:9706"/>
        <dbReference type="Rhea" id="RHEA-COMP:9707"/>
        <dbReference type="ChEBI" id="CHEBI:15378"/>
        <dbReference type="ChEBI" id="CHEBI:30616"/>
        <dbReference type="ChEBI" id="CHEBI:33019"/>
        <dbReference type="ChEBI" id="CHEBI:58315"/>
        <dbReference type="ChEBI" id="CHEBI:78442"/>
        <dbReference type="ChEBI" id="CHEBI:78536"/>
        <dbReference type="ChEBI" id="CHEBI:456215"/>
        <dbReference type="EC" id="6.1.1.1"/>
    </reaction>
</comment>
<dbReference type="GO" id="GO:0003723">
    <property type="term" value="F:RNA binding"/>
    <property type="evidence" value="ECO:0007669"/>
    <property type="project" value="UniProtKB-KW"/>
</dbReference>
<dbReference type="Pfam" id="PF22421">
    <property type="entry name" value="SYY_C-terminal"/>
    <property type="match status" value="1"/>
</dbReference>
<keyword evidence="4 11" id="KW-0547">Nucleotide-binding</keyword>
<dbReference type="PANTHER" id="PTHR11766">
    <property type="entry name" value="TYROSYL-TRNA SYNTHETASE"/>
    <property type="match status" value="1"/>
</dbReference>
<comment type="subunit">
    <text evidence="11">Homodimer.</text>
</comment>
<dbReference type="InterPro" id="IPR036986">
    <property type="entry name" value="S4_RNA-bd_sf"/>
</dbReference>
<keyword evidence="8 11" id="KW-0030">Aminoacyl-tRNA synthetase</keyword>
<evidence type="ECO:0000313" key="14">
    <source>
        <dbReference type="EMBL" id="GBC64085.1"/>
    </source>
</evidence>
<dbReference type="FunFam" id="1.10.240.10:FF:000001">
    <property type="entry name" value="Tyrosine--tRNA ligase"/>
    <property type="match status" value="1"/>
</dbReference>
<feature type="domain" description="Tyrosine--tRNA ligase SYY-like C-terminal" evidence="13">
    <location>
        <begin position="370"/>
        <end position="423"/>
    </location>
</feature>
<evidence type="ECO:0000256" key="10">
    <source>
        <dbReference type="ARBA" id="ARBA00060965"/>
    </source>
</evidence>
<dbReference type="SUPFAM" id="SSF55174">
    <property type="entry name" value="Alpha-L RNA-binding motif"/>
    <property type="match status" value="1"/>
</dbReference>
<dbReference type="Pfam" id="PF00579">
    <property type="entry name" value="tRNA-synt_1b"/>
    <property type="match status" value="1"/>
</dbReference>
<dbReference type="CDD" id="cd00165">
    <property type="entry name" value="S4"/>
    <property type="match status" value="1"/>
</dbReference>
<evidence type="ECO:0000256" key="9">
    <source>
        <dbReference type="ARBA" id="ARBA00048248"/>
    </source>
</evidence>
<dbReference type="InterPro" id="IPR024088">
    <property type="entry name" value="Tyr-tRNA-ligase_bac-type"/>
</dbReference>
<protein>
    <recommendedName>
        <fullName evidence="11">Tyrosine--tRNA ligase</fullName>
        <ecNumber evidence="11">6.1.1.1</ecNumber>
    </recommendedName>
    <alternativeName>
        <fullName evidence="11">Tyrosyl-tRNA synthetase</fullName>
        <shortName evidence="11">TyrRS</shortName>
    </alternativeName>
</protein>
<proteinExistence type="inferred from homology"/>
<feature type="short sequence motif" description="'HIGH' region" evidence="11">
    <location>
        <begin position="40"/>
        <end position="49"/>
    </location>
</feature>
<keyword evidence="3 11" id="KW-0436">Ligase</keyword>
<feature type="short sequence motif" description="'KMSKS' region" evidence="11">
    <location>
        <begin position="230"/>
        <end position="234"/>
    </location>
</feature>
<dbReference type="GO" id="GO:0042803">
    <property type="term" value="F:protein homodimerization activity"/>
    <property type="evidence" value="ECO:0007669"/>
    <property type="project" value="UniProtKB-ARBA"/>
</dbReference>
<dbReference type="FunFam" id="3.40.50.620:FF:000008">
    <property type="entry name" value="Tyrosine--tRNA ligase"/>
    <property type="match status" value="1"/>
</dbReference>
<dbReference type="InterPro" id="IPR054608">
    <property type="entry name" value="SYY-like_C"/>
</dbReference>
<comment type="subcellular location">
    <subcellularLocation>
        <location evidence="1 11">Cytoplasm</location>
    </subcellularLocation>
</comment>
<dbReference type="EMBL" id="BEXT01000001">
    <property type="protein sequence ID" value="GBC64085.1"/>
    <property type="molecule type" value="Genomic_DNA"/>
</dbReference>
<evidence type="ECO:0000256" key="2">
    <source>
        <dbReference type="ARBA" id="ARBA00022490"/>
    </source>
</evidence>
<dbReference type="InterPro" id="IPR014729">
    <property type="entry name" value="Rossmann-like_a/b/a_fold"/>
</dbReference>
<comment type="function">
    <text evidence="11">Catalyzes the attachment of tyrosine to tRNA(Tyr) in a two-step reaction: tyrosine is first activated by ATP to form Tyr-AMP and then transferred to the acceptor end of tRNA(Tyr).</text>
</comment>
<evidence type="ECO:0000256" key="7">
    <source>
        <dbReference type="ARBA" id="ARBA00022917"/>
    </source>
</evidence>
<dbReference type="EC" id="6.1.1.1" evidence="11"/>
<dbReference type="AlphaFoldDB" id="A0A401G4M7"/>
<keyword evidence="5 11" id="KW-0067">ATP-binding</keyword>
<dbReference type="PRINTS" id="PR01040">
    <property type="entry name" value="TRNASYNTHTYR"/>
</dbReference>
<gene>
    <name evidence="11" type="primary">tyrS</name>
    <name evidence="14" type="ORF">DENIS_5087</name>
</gene>
<evidence type="ECO:0000256" key="5">
    <source>
        <dbReference type="ARBA" id="ARBA00022840"/>
    </source>
</evidence>
<keyword evidence="2 11" id="KW-0963">Cytoplasm</keyword>
<sequence length="430" mass="47662">MANVVDTLQERGFIEKTTHDQELREYLADGSRSCYIGFDPTASSLHVGSLVPIMALAQMQRHGHRPIALVGGGTGLVGDPSGKTEMRQMLTPEAVDENVQGIKAQLSKFIDFSGEKALMLNNAEWLTKLSYISLLRDIGRHFSVNRMIKAESYRMRLESEEGLSFIEFNYMILQAYDFLELFSQYGCGLQMGGSDQWGNIVAGIDLIRRKNQKTAFGITFPLITTSSGIKMGKTHKGAVWLSAERTSAYDYYQFWINTDDRDVPRFLALFTFLPINEIELTKGLEGADLNLAKAVLAFEATLLAHGKDEALKAYDAAKSMFGAKKIPEEMLPSSTIPRDSVEIENTSVPTSCIDESQFSEGIPAFKIFHMTGLANSSGAARRLIAQGGAYINGKRLESFDYLVTLGDFEGAELLLRAGKKRYHKVKLEAS</sequence>
<evidence type="ECO:0000259" key="13">
    <source>
        <dbReference type="Pfam" id="PF22421"/>
    </source>
</evidence>
<feature type="binding site" evidence="11">
    <location>
        <position position="174"/>
    </location>
    <ligand>
        <name>L-tyrosine</name>
        <dbReference type="ChEBI" id="CHEBI:58315"/>
    </ligand>
</feature>
<keyword evidence="15" id="KW-1185">Reference proteome</keyword>
<accession>A0A401G4M7</accession>
<dbReference type="GO" id="GO:0005524">
    <property type="term" value="F:ATP binding"/>
    <property type="evidence" value="ECO:0007669"/>
    <property type="project" value="UniProtKB-UniRule"/>
</dbReference>
<reference evidence="15" key="2">
    <citation type="submission" date="2019-01" db="EMBL/GenBank/DDBJ databases">
        <title>Genome sequence of Desulfonema ishimotonii strain Tokyo 01.</title>
        <authorList>
            <person name="Fukui M."/>
        </authorList>
    </citation>
    <scope>NUCLEOTIDE SEQUENCE [LARGE SCALE GENOMIC DNA]</scope>
    <source>
        <strain evidence="15">Tokyo 01</strain>
    </source>
</reference>
<dbReference type="PROSITE" id="PS50889">
    <property type="entry name" value="S4"/>
    <property type="match status" value="1"/>
</dbReference>
<comment type="caution">
    <text evidence="14">The sequence shown here is derived from an EMBL/GenBank/DDBJ whole genome shotgun (WGS) entry which is preliminary data.</text>
</comment>
<dbReference type="Gene3D" id="3.10.290.10">
    <property type="entry name" value="RNA-binding S4 domain"/>
    <property type="match status" value="1"/>
</dbReference>
<dbReference type="InterPro" id="IPR002305">
    <property type="entry name" value="aa-tRNA-synth_Ic"/>
</dbReference>
<evidence type="ECO:0000256" key="4">
    <source>
        <dbReference type="ARBA" id="ARBA00022741"/>
    </source>
</evidence>
<dbReference type="NCBIfam" id="TIGR00234">
    <property type="entry name" value="tyrS"/>
    <property type="match status" value="1"/>
</dbReference>
<dbReference type="OrthoDB" id="9804243at2"/>
<keyword evidence="7 11" id="KW-0648">Protein biosynthesis</keyword>
<dbReference type="InterPro" id="IPR002307">
    <property type="entry name" value="Tyr-tRNA-ligase"/>
</dbReference>
<dbReference type="PANTHER" id="PTHR11766:SF0">
    <property type="entry name" value="TYROSINE--TRNA LIGASE, MITOCHONDRIAL"/>
    <property type="match status" value="1"/>
</dbReference>
<dbReference type="GO" id="GO:0006437">
    <property type="term" value="P:tyrosyl-tRNA aminoacylation"/>
    <property type="evidence" value="ECO:0007669"/>
    <property type="project" value="UniProtKB-UniRule"/>
</dbReference>
<evidence type="ECO:0000256" key="6">
    <source>
        <dbReference type="ARBA" id="ARBA00022884"/>
    </source>
</evidence>
<dbReference type="Gene3D" id="3.40.50.620">
    <property type="entry name" value="HUPs"/>
    <property type="match status" value="1"/>
</dbReference>
<name>A0A401G4M7_9BACT</name>
<feature type="binding site" evidence="11">
    <location>
        <position position="170"/>
    </location>
    <ligand>
        <name>L-tyrosine</name>
        <dbReference type="ChEBI" id="CHEBI:58315"/>
    </ligand>
</feature>
<evidence type="ECO:0000313" key="15">
    <source>
        <dbReference type="Proteomes" id="UP000288096"/>
    </source>
</evidence>
<dbReference type="Gene3D" id="1.10.240.10">
    <property type="entry name" value="Tyrosyl-Transfer RNA Synthetase"/>
    <property type="match status" value="1"/>
</dbReference>
<evidence type="ECO:0000256" key="11">
    <source>
        <dbReference type="HAMAP-Rule" id="MF_02006"/>
    </source>
</evidence>
<comment type="similarity">
    <text evidence="10 11">Belongs to the class-I aminoacyl-tRNA synthetase family. TyrS type 1 subfamily.</text>
</comment>
<dbReference type="InterPro" id="IPR024107">
    <property type="entry name" value="Tyr-tRNA-ligase_bac_1"/>
</dbReference>
<dbReference type="RefSeq" id="WP_124331087.1">
    <property type="nucleotide sequence ID" value="NZ_BEXT01000001.1"/>
</dbReference>